<proteinExistence type="predicted"/>
<feature type="non-terminal residue" evidence="1">
    <location>
        <position position="1"/>
    </location>
</feature>
<comment type="caution">
    <text evidence="1">The sequence shown here is derived from an EMBL/GenBank/DDBJ whole genome shotgun (WGS) entry which is preliminary data.</text>
</comment>
<organism evidence="1">
    <name type="scientific">marine sediment metagenome</name>
    <dbReference type="NCBI Taxonomy" id="412755"/>
    <lineage>
        <taxon>unclassified sequences</taxon>
        <taxon>metagenomes</taxon>
        <taxon>ecological metagenomes</taxon>
    </lineage>
</organism>
<name>X1N5E0_9ZZZZ</name>
<evidence type="ECO:0000313" key="1">
    <source>
        <dbReference type="EMBL" id="GAI39237.1"/>
    </source>
</evidence>
<dbReference type="AlphaFoldDB" id="X1N5E0"/>
<sequence>ILDDAVTSPKLDDSTVQYAEVEISSLEILDLFTTAKELVATPGAGKLLEFISLTLAYDAGATPYDVTSCTNLEVKITDKTGTAVSTEQAVLGMIDQATDQLRALDKLEASVTPVDNAPLCLALDGANPTAGNGVIHAKVAFRVHATGL</sequence>
<dbReference type="EMBL" id="BARV01024974">
    <property type="protein sequence ID" value="GAI39237.1"/>
    <property type="molecule type" value="Genomic_DNA"/>
</dbReference>
<protein>
    <recommendedName>
        <fullName evidence="2">Baseplate protein J-like domain-containing protein</fullName>
    </recommendedName>
</protein>
<reference evidence="1" key="1">
    <citation type="journal article" date="2014" name="Front. Microbiol.">
        <title>High frequency of phylogenetically diverse reductive dehalogenase-homologous genes in deep subseafloor sedimentary metagenomes.</title>
        <authorList>
            <person name="Kawai M."/>
            <person name="Futagami T."/>
            <person name="Toyoda A."/>
            <person name="Takaki Y."/>
            <person name="Nishi S."/>
            <person name="Hori S."/>
            <person name="Arai W."/>
            <person name="Tsubouchi T."/>
            <person name="Morono Y."/>
            <person name="Uchiyama I."/>
            <person name="Ito T."/>
            <person name="Fujiyama A."/>
            <person name="Inagaki F."/>
            <person name="Takami H."/>
        </authorList>
    </citation>
    <scope>NUCLEOTIDE SEQUENCE</scope>
    <source>
        <strain evidence="1">Expedition CK06-06</strain>
    </source>
</reference>
<gene>
    <name evidence="1" type="ORF">S06H3_40657</name>
</gene>
<accession>X1N5E0</accession>
<evidence type="ECO:0008006" key="2">
    <source>
        <dbReference type="Google" id="ProtNLM"/>
    </source>
</evidence>